<evidence type="ECO:0000256" key="7">
    <source>
        <dbReference type="ARBA" id="ARBA00023204"/>
    </source>
</evidence>
<evidence type="ECO:0000256" key="8">
    <source>
        <dbReference type="ARBA" id="ARBA00023235"/>
    </source>
</evidence>
<dbReference type="Pfam" id="PF00270">
    <property type="entry name" value="DEAD"/>
    <property type="match status" value="1"/>
</dbReference>
<dbReference type="InterPro" id="IPR013701">
    <property type="entry name" value="Lhr-like_DEAD/DEAH_assoc"/>
</dbReference>
<dbReference type="PROSITE" id="PS51192">
    <property type="entry name" value="HELICASE_ATP_BIND_1"/>
    <property type="match status" value="1"/>
</dbReference>
<dbReference type="InterPro" id="IPR027417">
    <property type="entry name" value="P-loop_NTPase"/>
</dbReference>
<dbReference type="InterPro" id="IPR055367">
    <property type="entry name" value="WH4_Lhr"/>
</dbReference>
<dbReference type="InterPro" id="IPR014001">
    <property type="entry name" value="Helicase_ATP-bd"/>
</dbReference>
<dbReference type="Pfam" id="PF23234">
    <property type="entry name" value="WHD_4th_Lhr"/>
    <property type="match status" value="1"/>
</dbReference>
<sequence>MYECLNLFSGPTRAWFKHAFDVPTAAQSQAWPVIHAGGNALVVAPTGSGKTLCAFLSAIDRLMTGEADRLNGSGAMTAPKGAADVSGERRRTRRVKVLYVSPLKALAVDVAKNLRAPLDGIAAECEASGLAAPDIGIAIRSGDTTTRERRAIASHPPDILVTTPESLYLLLTSKARVILRDVETVILDEVHAVAGTKRGAHLAVSLERLDALAGHATQRIGLSATVRPVDEVARFVGGIHPVTVINPQERPAMDLRVVEPLENMRDLQSANVPGRAGGVGASAASAPHISGVTPAMRRLAERRGLPVSPDRRSVLVSPEDSQYDSQAITGAAGDRTGGSIWPVIERDVLDQVLSHHTTLVFVNSRGLAEKLTARLNDLYAQDHGTDAVQTQSPEGRSGFSRHYDPVVGSTTMLVRSHDDGDVIAMAHHGSVSKERRKRIEEQLKHGLLRCVVATSSLELGIDMGSVDLVIQISPPLSVSSGLQRVGRADHRVGGVSHALIYPLTREQIIGAAASVESMRAGDIEPISVIRNPLDVLAQQTVAAASMEDLRTDDWYATVCRSAPFRDLDRGTFDSVMGMMTGAYDSEDFSAFRPCLMWNHDEDLISARPGAQRLAVTSGGTIPDRGLYTVVLPETDGGKGPRRVGELDEEMVYESRVGDIITLGTSTWQIQEITRDRVIVTPAPGRTARLPFWHGDGSGRDCGFGTAEGAFIRQVCTGLTDAAEAGHPRFDTATADRLHDDGLDDNAVENLARLLAEQRKATGVVPDDRRMVIERCPDDEGDWRVIIHSRYGRRVHEPWAMAITARLKQRYGFDGQAYAADDGIVLRLPAQEHDIDVPELIRFDPDDMQRMIETQVGETVLFAARFRECAARSLFLPRTDPGRRVPLWQQRLRAAQLLNAARLKRNYPLLLETARECLQDDYDMPALRRIMTDIQSGNIGLVDVTTDIASPFAENLLFGYVGTVMYQYDVPQAERSAQLLSIDPDVLERLLGQADFSAIMDPRAVHEVEEELGRRTFWNELPDDDIDGRVARYAKTHGPFTVERMMADLSIDAAGAVHALDMLKARGEVLDGIAAEDGGKAWLHKEVFRRIRARSLAKARAETKPVELSEYQTFLIGLQGVGPVGGERYDGEDGVMRVIEQLEGVALPPSVWESSVLPVRVRDYRPAMLDGLLSSGEIVWVGSKTTGSKAKEPGLVALHPADSLLLTVQDGEKNGEAPGEPVTLPDAVMAVLAPGGAYHANQLAGLTRAAWDASSECVDESTGEILPHPWSDSQFEEALWSLVWQGKVTNSSFDPLRSLGASSHAVKAPARASRRRVRVRVSVPANMTGLWSAVPHADMQEASAERVAIARIEALLDRYGVIAPPMIDKERLDGGFSGLYPVLRRMEEHGALMRGMFVSGCGAAQFASRQTVDALRACAAEPSAVVLDATDPANLYGSVIAWPRTIGGFSIRPARRSGASVVLRGGRLLAYAVPRSHHLLLAQDADPALQQACNELAYALQRNLRDGGIRGGVTFCDTNDEPLTARGEWSRMLHVAGFVPVPQGMKLYC</sequence>
<keyword evidence="1" id="KW-0547">Nucleotide-binding</keyword>
<keyword evidence="3" id="KW-0378">Hydrolase</keyword>
<dbReference type="InterPro" id="IPR055368">
    <property type="entry name" value="WH3_Lhr"/>
</dbReference>
<evidence type="ECO:0000256" key="3">
    <source>
        <dbReference type="ARBA" id="ARBA00022801"/>
    </source>
</evidence>
<keyword evidence="4 11" id="KW-0347">Helicase</keyword>
<evidence type="ECO:0000256" key="6">
    <source>
        <dbReference type="ARBA" id="ARBA00023125"/>
    </source>
</evidence>
<evidence type="ECO:0000256" key="5">
    <source>
        <dbReference type="ARBA" id="ARBA00022840"/>
    </source>
</evidence>
<name>A0A133KQ70_BIFBI</name>
<dbReference type="Pfam" id="PF00271">
    <property type="entry name" value="Helicase_C"/>
    <property type="match status" value="1"/>
</dbReference>
<evidence type="ECO:0000313" key="11">
    <source>
        <dbReference type="EMBL" id="KWZ81691.1"/>
    </source>
</evidence>
<dbReference type="RefSeq" id="WP_061085907.1">
    <property type="nucleotide sequence ID" value="NZ_KQ955768.1"/>
</dbReference>
<dbReference type="SUPFAM" id="SSF52540">
    <property type="entry name" value="P-loop containing nucleoside triphosphate hydrolases"/>
    <property type="match status" value="1"/>
</dbReference>
<proteinExistence type="predicted"/>
<evidence type="ECO:0000256" key="2">
    <source>
        <dbReference type="ARBA" id="ARBA00022763"/>
    </source>
</evidence>
<keyword evidence="8" id="KW-0413">Isomerase</keyword>
<dbReference type="InterPro" id="IPR001650">
    <property type="entry name" value="Helicase_C-like"/>
</dbReference>
<dbReference type="Pfam" id="PF08494">
    <property type="entry name" value="DEAD_assoc"/>
    <property type="match status" value="1"/>
</dbReference>
<dbReference type="Gene3D" id="3.40.50.300">
    <property type="entry name" value="P-loop containing nucleotide triphosphate hydrolases"/>
    <property type="match status" value="2"/>
</dbReference>
<evidence type="ECO:0000313" key="12">
    <source>
        <dbReference type="Proteomes" id="UP000070092"/>
    </source>
</evidence>
<dbReference type="PANTHER" id="PTHR47962:SF5">
    <property type="entry name" value="ATP-DEPENDENT HELICASE LHR-RELATED"/>
    <property type="match status" value="1"/>
</dbReference>
<evidence type="ECO:0000256" key="1">
    <source>
        <dbReference type="ARBA" id="ARBA00022741"/>
    </source>
</evidence>
<dbReference type="InterPro" id="IPR052511">
    <property type="entry name" value="ATP-dep_Helicase"/>
</dbReference>
<organism evidence="11 12">
    <name type="scientific">Bifidobacterium bifidum</name>
    <dbReference type="NCBI Taxonomy" id="1681"/>
    <lineage>
        <taxon>Bacteria</taxon>
        <taxon>Bacillati</taxon>
        <taxon>Actinomycetota</taxon>
        <taxon>Actinomycetes</taxon>
        <taxon>Bifidobacteriales</taxon>
        <taxon>Bifidobacteriaceae</taxon>
        <taxon>Bifidobacterium</taxon>
    </lineage>
</organism>
<dbReference type="GO" id="GO:0005524">
    <property type="term" value="F:ATP binding"/>
    <property type="evidence" value="ECO:0007669"/>
    <property type="project" value="UniProtKB-KW"/>
</dbReference>
<protein>
    <submittedName>
        <fullName evidence="11">DEAD/DEAH box helicase</fullName>
    </submittedName>
</protein>
<dbReference type="SMART" id="SM00487">
    <property type="entry name" value="DEXDc"/>
    <property type="match status" value="1"/>
</dbReference>
<keyword evidence="5" id="KW-0067">ATP-binding</keyword>
<keyword evidence="6" id="KW-0238">DNA-binding</keyword>
<gene>
    <name evidence="11" type="ORF">HMPREF3196_00818</name>
</gene>
<feature type="domain" description="Helicase ATP-binding" evidence="9">
    <location>
        <begin position="31"/>
        <end position="244"/>
    </location>
</feature>
<accession>A0A133KQ70</accession>
<dbReference type="SMART" id="SM00490">
    <property type="entry name" value="HELICc"/>
    <property type="match status" value="1"/>
</dbReference>
<reference evidence="11 12" key="1">
    <citation type="submission" date="2016-01" db="EMBL/GenBank/DDBJ databases">
        <authorList>
            <person name="Oliw E.H."/>
        </authorList>
    </citation>
    <scope>NUCLEOTIDE SEQUENCE [LARGE SCALE GENOMIC DNA]</scope>
    <source>
        <strain evidence="11 12">MJR8628B</strain>
    </source>
</reference>
<dbReference type="Proteomes" id="UP000070092">
    <property type="component" value="Unassembled WGS sequence"/>
</dbReference>
<keyword evidence="2" id="KW-0227">DNA damage</keyword>
<dbReference type="GO" id="GO:0006281">
    <property type="term" value="P:DNA repair"/>
    <property type="evidence" value="ECO:0007669"/>
    <property type="project" value="UniProtKB-KW"/>
</dbReference>
<dbReference type="GO" id="GO:0016887">
    <property type="term" value="F:ATP hydrolysis activity"/>
    <property type="evidence" value="ECO:0007669"/>
    <property type="project" value="TreeGrafter"/>
</dbReference>
<keyword evidence="7" id="KW-0234">DNA repair</keyword>
<dbReference type="PANTHER" id="PTHR47962">
    <property type="entry name" value="ATP-DEPENDENT HELICASE LHR-RELATED-RELATED"/>
    <property type="match status" value="1"/>
</dbReference>
<dbReference type="PATRIC" id="fig|1681.53.peg.806"/>
<dbReference type="PROSITE" id="PS51194">
    <property type="entry name" value="HELICASE_CTER"/>
    <property type="match status" value="1"/>
</dbReference>
<dbReference type="InterPro" id="IPR045628">
    <property type="entry name" value="Lhr_WH_dom"/>
</dbReference>
<comment type="caution">
    <text evidence="11">The sequence shown here is derived from an EMBL/GenBank/DDBJ whole genome shotgun (WGS) entry which is preliminary data.</text>
</comment>
<dbReference type="InterPro" id="IPR011545">
    <property type="entry name" value="DEAD/DEAH_box_helicase_dom"/>
</dbReference>
<dbReference type="EMBL" id="LRPO01000024">
    <property type="protein sequence ID" value="KWZ81691.1"/>
    <property type="molecule type" value="Genomic_DNA"/>
</dbReference>
<dbReference type="Pfam" id="PF19306">
    <property type="entry name" value="WHD_Lhr"/>
    <property type="match status" value="1"/>
</dbReference>
<evidence type="ECO:0000259" key="9">
    <source>
        <dbReference type="PROSITE" id="PS51192"/>
    </source>
</evidence>
<dbReference type="Pfam" id="PF23235">
    <property type="entry name" value="WHD_3rd_Lhr"/>
    <property type="match status" value="1"/>
</dbReference>
<feature type="domain" description="Helicase C-terminal" evidence="10">
    <location>
        <begin position="348"/>
        <end position="544"/>
    </location>
</feature>
<dbReference type="GO" id="GO:0003677">
    <property type="term" value="F:DNA binding"/>
    <property type="evidence" value="ECO:0007669"/>
    <property type="project" value="UniProtKB-KW"/>
</dbReference>
<evidence type="ECO:0000256" key="4">
    <source>
        <dbReference type="ARBA" id="ARBA00022806"/>
    </source>
</evidence>
<evidence type="ECO:0000259" key="10">
    <source>
        <dbReference type="PROSITE" id="PS51194"/>
    </source>
</evidence>
<dbReference type="GO" id="GO:0004386">
    <property type="term" value="F:helicase activity"/>
    <property type="evidence" value="ECO:0007669"/>
    <property type="project" value="UniProtKB-KW"/>
</dbReference>